<dbReference type="Pfam" id="PF13470">
    <property type="entry name" value="PIN_3"/>
    <property type="match status" value="1"/>
</dbReference>
<evidence type="ECO:0000313" key="2">
    <source>
        <dbReference type="EMBL" id="GAG08766.1"/>
    </source>
</evidence>
<reference evidence="2" key="1">
    <citation type="journal article" date="2014" name="Front. Microbiol.">
        <title>High frequency of phylogenetically diverse reductive dehalogenase-homologous genes in deep subseafloor sedimentary metagenomes.</title>
        <authorList>
            <person name="Kawai M."/>
            <person name="Futagami T."/>
            <person name="Toyoda A."/>
            <person name="Takaki Y."/>
            <person name="Nishi S."/>
            <person name="Hori S."/>
            <person name="Arai W."/>
            <person name="Tsubouchi T."/>
            <person name="Morono Y."/>
            <person name="Uchiyama I."/>
            <person name="Ito T."/>
            <person name="Fujiyama A."/>
            <person name="Inagaki F."/>
            <person name="Takami H."/>
        </authorList>
    </citation>
    <scope>NUCLEOTIDE SEQUENCE</scope>
    <source>
        <strain evidence="2">Expedition CK06-06</strain>
    </source>
</reference>
<sequence length="137" mass="15006">MKIVLDTNVLVAGLLNPYGPPGRIVNLVAAGEVSLCFDARITGEYREVLRRPKFPFRPEQIDALLEQVRAAGEPAAANALAQPLPDHDDEPFLEVAIAADAKYLVTGNSRHFPARLSSGVQVVSPAKFLEIYRRQTQ</sequence>
<dbReference type="InterPro" id="IPR002850">
    <property type="entry name" value="PIN_toxin-like"/>
</dbReference>
<dbReference type="PANTHER" id="PTHR34610:SF3">
    <property type="entry name" value="SSL7007 PROTEIN"/>
    <property type="match status" value="1"/>
</dbReference>
<evidence type="ECO:0000259" key="1">
    <source>
        <dbReference type="Pfam" id="PF13470"/>
    </source>
</evidence>
<dbReference type="EMBL" id="BARS01029805">
    <property type="protein sequence ID" value="GAG08766.1"/>
    <property type="molecule type" value="Genomic_DNA"/>
</dbReference>
<organism evidence="2">
    <name type="scientific">marine sediment metagenome</name>
    <dbReference type="NCBI Taxonomy" id="412755"/>
    <lineage>
        <taxon>unclassified sequences</taxon>
        <taxon>metagenomes</taxon>
        <taxon>ecological metagenomes</taxon>
    </lineage>
</organism>
<accession>X0W7Z4</accession>
<dbReference type="InterPro" id="IPR029060">
    <property type="entry name" value="PIN-like_dom_sf"/>
</dbReference>
<protein>
    <recommendedName>
        <fullName evidence="1">PIN domain-containing protein</fullName>
    </recommendedName>
</protein>
<dbReference type="PANTHER" id="PTHR34610">
    <property type="entry name" value="SSL7007 PROTEIN"/>
    <property type="match status" value="1"/>
</dbReference>
<comment type="caution">
    <text evidence="2">The sequence shown here is derived from an EMBL/GenBank/DDBJ whole genome shotgun (WGS) entry which is preliminary data.</text>
</comment>
<gene>
    <name evidence="2" type="ORF">S01H1_46543</name>
</gene>
<dbReference type="SUPFAM" id="SSF88723">
    <property type="entry name" value="PIN domain-like"/>
    <property type="match status" value="1"/>
</dbReference>
<dbReference type="NCBIfam" id="TIGR00305">
    <property type="entry name" value="putative toxin-antitoxin system toxin component, PIN family"/>
    <property type="match status" value="1"/>
</dbReference>
<feature type="domain" description="PIN" evidence="1">
    <location>
        <begin position="2"/>
        <end position="109"/>
    </location>
</feature>
<dbReference type="AlphaFoldDB" id="X0W7Z4"/>
<name>X0W7Z4_9ZZZZ</name>
<proteinExistence type="predicted"/>
<dbReference type="InterPro" id="IPR002716">
    <property type="entry name" value="PIN_dom"/>
</dbReference>